<gene>
    <name evidence="2" type="ORF">sscle_05g046990</name>
</gene>
<feature type="region of interest" description="Disordered" evidence="1">
    <location>
        <begin position="71"/>
        <end position="149"/>
    </location>
</feature>
<feature type="compositionally biased region" description="Basic and acidic residues" evidence="1">
    <location>
        <begin position="119"/>
        <end position="129"/>
    </location>
</feature>
<accession>A0A1D9Q4W5</accession>
<reference evidence="3" key="1">
    <citation type="journal article" date="2017" name="Genome Biol. Evol.">
        <title>The complete genome sequence of the phytopathogenic fungus Sclerotinia sclerotiorum reveals insights into the genome architecture of broad host range pathogens.</title>
        <authorList>
            <person name="Derbyshire M."/>
            <person name="Denton-Giles M."/>
            <person name="Hegedus D."/>
            <person name="Seifbarghy S."/>
            <person name="Rollins J."/>
            <person name="van Kan J."/>
            <person name="Seidl M.F."/>
            <person name="Faino L."/>
            <person name="Mbengue M."/>
            <person name="Navaud O."/>
            <person name="Raffaele S."/>
            <person name="Hammond-Kosack K."/>
            <person name="Heard S."/>
            <person name="Oliver R."/>
        </authorList>
    </citation>
    <scope>NUCLEOTIDE SEQUENCE [LARGE SCALE GENOMIC DNA]</scope>
    <source>
        <strain evidence="3">ATCC 18683 / 1980 / Ss-1</strain>
    </source>
</reference>
<name>A0A1D9Q4W5_SCLS1</name>
<evidence type="ECO:0000256" key="1">
    <source>
        <dbReference type="SAM" id="MobiDB-lite"/>
    </source>
</evidence>
<dbReference type="AlphaFoldDB" id="A0A1D9Q4W5"/>
<dbReference type="KEGG" id="ssl:SS1G_05815"/>
<protein>
    <submittedName>
        <fullName evidence="2">Uncharacterized protein</fullName>
    </submittedName>
</protein>
<evidence type="ECO:0000313" key="2">
    <source>
        <dbReference type="EMBL" id="APA09929.1"/>
    </source>
</evidence>
<sequence length="160" mass="17916">MSTYISREWTMAEKAAAKNKIVSFARLYDKIKKEFDADSTFDSQPDKKLEKMERAVWSEFFTAAECARLERMKQPRRRPRQILRSTRPTFGSRPSNPSTAGGIAANQTGESSKPAGAEKVTKELAEPAKDTPQTLAEPPKDPSKSDKPVCTFFFKGAHLT</sequence>
<dbReference type="VEuPathDB" id="FungiDB:sscle_05g046990"/>
<feature type="compositionally biased region" description="Polar residues" evidence="1">
    <location>
        <begin position="83"/>
        <end position="111"/>
    </location>
</feature>
<dbReference type="Proteomes" id="UP000177798">
    <property type="component" value="Chromosome 5"/>
</dbReference>
<evidence type="ECO:0000313" key="3">
    <source>
        <dbReference type="Proteomes" id="UP000177798"/>
    </source>
</evidence>
<dbReference type="OrthoDB" id="10548074at2759"/>
<dbReference type="RefSeq" id="XP_001592893.1">
    <property type="nucleotide sequence ID" value="XM_001592843.1"/>
</dbReference>
<proteinExistence type="predicted"/>
<feature type="compositionally biased region" description="Basic and acidic residues" evidence="1">
    <location>
        <begin position="138"/>
        <end position="147"/>
    </location>
</feature>
<dbReference type="EMBL" id="CP017818">
    <property type="protein sequence ID" value="APA09929.1"/>
    <property type="molecule type" value="Genomic_DNA"/>
</dbReference>
<organism evidence="2 3">
    <name type="scientific">Sclerotinia sclerotiorum (strain ATCC 18683 / 1980 / Ss-1)</name>
    <name type="common">White mold</name>
    <name type="synonym">Whetzelinia sclerotiorum</name>
    <dbReference type="NCBI Taxonomy" id="665079"/>
    <lineage>
        <taxon>Eukaryota</taxon>
        <taxon>Fungi</taxon>
        <taxon>Dikarya</taxon>
        <taxon>Ascomycota</taxon>
        <taxon>Pezizomycotina</taxon>
        <taxon>Leotiomycetes</taxon>
        <taxon>Helotiales</taxon>
        <taxon>Sclerotiniaceae</taxon>
        <taxon>Sclerotinia</taxon>
    </lineage>
</organism>